<organism evidence="10 11">
    <name type="scientific">Aspergillus eucalypticola (strain CBS 122712 / IBT 29274)</name>
    <dbReference type="NCBI Taxonomy" id="1448314"/>
    <lineage>
        <taxon>Eukaryota</taxon>
        <taxon>Fungi</taxon>
        <taxon>Dikarya</taxon>
        <taxon>Ascomycota</taxon>
        <taxon>Pezizomycotina</taxon>
        <taxon>Eurotiomycetes</taxon>
        <taxon>Eurotiomycetidae</taxon>
        <taxon>Eurotiales</taxon>
        <taxon>Aspergillaceae</taxon>
        <taxon>Aspergillus</taxon>
        <taxon>Aspergillus subgen. Circumdati</taxon>
    </lineage>
</organism>
<dbReference type="GO" id="GO:0016114">
    <property type="term" value="P:terpenoid biosynthetic process"/>
    <property type="evidence" value="ECO:0007669"/>
    <property type="project" value="UniProtKB-UniPathway"/>
</dbReference>
<feature type="transmembrane region" description="Helical" evidence="9">
    <location>
        <begin position="258"/>
        <end position="276"/>
    </location>
</feature>
<dbReference type="Gene3D" id="1.20.120.1780">
    <property type="entry name" value="UbiA prenyltransferase"/>
    <property type="match status" value="1"/>
</dbReference>
<evidence type="ECO:0000256" key="4">
    <source>
        <dbReference type="ARBA" id="ARBA00005985"/>
    </source>
</evidence>
<feature type="transmembrane region" description="Helical" evidence="9">
    <location>
        <begin position="62"/>
        <end position="81"/>
    </location>
</feature>
<evidence type="ECO:0000256" key="6">
    <source>
        <dbReference type="ARBA" id="ARBA00022692"/>
    </source>
</evidence>
<comment type="pathway">
    <text evidence="3">Secondary metabolite biosynthesis; terpenoid biosynthesis.</text>
</comment>
<proteinExistence type="inferred from homology"/>
<feature type="transmembrane region" description="Helical" evidence="9">
    <location>
        <begin position="282"/>
        <end position="301"/>
    </location>
</feature>
<gene>
    <name evidence="10" type="ORF">BO83DRAFT_384285</name>
</gene>
<dbReference type="InterPro" id="IPR039653">
    <property type="entry name" value="Prenyltransferase"/>
</dbReference>
<dbReference type="GO" id="GO:0005743">
    <property type="term" value="C:mitochondrial inner membrane"/>
    <property type="evidence" value="ECO:0007669"/>
    <property type="project" value="TreeGrafter"/>
</dbReference>
<dbReference type="CDD" id="cd13959">
    <property type="entry name" value="PT_UbiA_COQ2"/>
    <property type="match status" value="1"/>
</dbReference>
<evidence type="ECO:0000256" key="2">
    <source>
        <dbReference type="ARBA" id="ARBA00004141"/>
    </source>
</evidence>
<dbReference type="RefSeq" id="XP_025393480.1">
    <property type="nucleotide sequence ID" value="XM_025532581.1"/>
</dbReference>
<keyword evidence="11" id="KW-1185">Reference proteome</keyword>
<dbReference type="VEuPathDB" id="FungiDB:BO83DRAFT_384285"/>
<dbReference type="Pfam" id="PF01040">
    <property type="entry name" value="UbiA"/>
    <property type="match status" value="1"/>
</dbReference>
<dbReference type="UniPathway" id="UPA00213"/>
<feature type="transmembrane region" description="Helical" evidence="9">
    <location>
        <begin position="93"/>
        <end position="111"/>
    </location>
</feature>
<dbReference type="Gene3D" id="1.10.357.140">
    <property type="entry name" value="UbiA prenyltransferase"/>
    <property type="match status" value="1"/>
</dbReference>
<comment type="caution">
    <text evidence="10">The sequence shown here is derived from an EMBL/GenBank/DDBJ whole genome shotgun (WGS) entry which is preliminary data.</text>
</comment>
<comment type="subcellular location">
    <subcellularLocation>
        <location evidence="2">Membrane</location>
        <topology evidence="2">Multi-pass membrane protein</topology>
    </subcellularLocation>
</comment>
<evidence type="ECO:0000313" key="11">
    <source>
        <dbReference type="Proteomes" id="UP000246171"/>
    </source>
</evidence>
<feature type="transmembrane region" description="Helical" evidence="9">
    <location>
        <begin position="210"/>
        <end position="228"/>
    </location>
</feature>
<dbReference type="InterPro" id="IPR030470">
    <property type="entry name" value="UbiA_prenylTrfase_CS"/>
</dbReference>
<dbReference type="AlphaFoldDB" id="A0A317WMX0"/>
<dbReference type="EMBL" id="MSFU01000001">
    <property type="protein sequence ID" value="PWY85560.1"/>
    <property type="molecule type" value="Genomic_DNA"/>
</dbReference>
<comment type="similarity">
    <text evidence="4">Belongs to the UbiA prenyltransferase family.</text>
</comment>
<evidence type="ECO:0000256" key="9">
    <source>
        <dbReference type="SAM" id="Phobius"/>
    </source>
</evidence>
<sequence length="340" mass="37154">MEETLTQRQTVHKVAITARHEEVKAPKGNPVTNEMPIQGVAKLVPSSWVPYVQLMRLDRPGFLGFFMPTLMGLSAGATLASPPITAPEFLQSFIFFWIVTNFIRGAACTWNDNVDQDFDRKVPRTRCRPIARGAVSTTQGHIFTLAQVAITAWILSHLPAQCHAYSLAMGVLHAIYPLCKRFMDFTPVFLGLPFSVTMILPAVGMGVDPFSAPAACLFVVEFLWTIIYETIYAHQDVQHDVQAGVKSMAVRYRHSTKIIASVLGVAMVGFMVAVGVTAGLSAVYFLVGCGGTALSLAVMIYSVDLTKPASCLYWFRMGFFIVGGSKSAGFLAQYLVDLLA</sequence>
<feature type="transmembrane region" description="Helical" evidence="9">
    <location>
        <begin position="313"/>
        <end position="336"/>
    </location>
</feature>
<protein>
    <submittedName>
        <fullName evidence="10">UbiA prenyltransferase</fullName>
    </submittedName>
</protein>
<evidence type="ECO:0000256" key="8">
    <source>
        <dbReference type="ARBA" id="ARBA00023136"/>
    </source>
</evidence>
<dbReference type="FunFam" id="1.20.120.1780:FF:000001">
    <property type="entry name" value="4-hydroxybenzoate octaprenyltransferase"/>
    <property type="match status" value="1"/>
</dbReference>
<dbReference type="InterPro" id="IPR044878">
    <property type="entry name" value="UbiA_sf"/>
</dbReference>
<dbReference type="PANTHER" id="PTHR11048:SF39">
    <property type="entry name" value="POLYPRENYL TRANSFERASE AUSN"/>
    <property type="match status" value="1"/>
</dbReference>
<dbReference type="PANTHER" id="PTHR11048">
    <property type="entry name" value="PRENYLTRANSFERASES"/>
    <property type="match status" value="1"/>
</dbReference>
<comment type="cofactor">
    <cofactor evidence="1">
        <name>Mg(2+)</name>
        <dbReference type="ChEBI" id="CHEBI:18420"/>
    </cofactor>
</comment>
<dbReference type="Proteomes" id="UP000246171">
    <property type="component" value="Unassembled WGS sequence"/>
</dbReference>
<evidence type="ECO:0000256" key="3">
    <source>
        <dbReference type="ARBA" id="ARBA00004721"/>
    </source>
</evidence>
<keyword evidence="8 9" id="KW-0472">Membrane</keyword>
<keyword evidence="7 9" id="KW-1133">Transmembrane helix</keyword>
<keyword evidence="5" id="KW-0808">Transferase</keyword>
<evidence type="ECO:0000256" key="1">
    <source>
        <dbReference type="ARBA" id="ARBA00001946"/>
    </source>
</evidence>
<dbReference type="GeneID" id="37054543"/>
<reference evidence="10" key="1">
    <citation type="submission" date="2016-12" db="EMBL/GenBank/DDBJ databases">
        <title>The genomes of Aspergillus section Nigri reveals drivers in fungal speciation.</title>
        <authorList>
            <consortium name="DOE Joint Genome Institute"/>
            <person name="Vesth T.C."/>
            <person name="Nybo J."/>
            <person name="Theobald S."/>
            <person name="Brandl J."/>
            <person name="Frisvad J.C."/>
            <person name="Nielsen K.F."/>
            <person name="Lyhne E.K."/>
            <person name="Kogle M.E."/>
            <person name="Kuo A."/>
            <person name="Riley R."/>
            <person name="Clum A."/>
            <person name="Nolan M."/>
            <person name="Lipzen A."/>
            <person name="Salamov A."/>
            <person name="Henrissat B."/>
            <person name="Wiebenga A."/>
            <person name="De vries R.P."/>
            <person name="Grigoriev I.V."/>
            <person name="Mortensen U.H."/>
            <person name="Andersen M.R."/>
            <person name="Baker S.E."/>
        </authorList>
    </citation>
    <scope>NUCLEOTIDE SEQUENCE</scope>
    <source>
        <strain evidence="10">CBS 122712</strain>
    </source>
</reference>
<dbReference type="PROSITE" id="PS00943">
    <property type="entry name" value="UBIA"/>
    <property type="match status" value="1"/>
</dbReference>
<dbReference type="InterPro" id="IPR000537">
    <property type="entry name" value="UbiA_prenyltransferase"/>
</dbReference>
<dbReference type="FunFam" id="1.10.357.140:FF:000008">
    <property type="entry name" value="4-hydroxybenzoate octaprenyltransferase"/>
    <property type="match status" value="1"/>
</dbReference>
<dbReference type="GO" id="GO:0006744">
    <property type="term" value="P:ubiquinone biosynthetic process"/>
    <property type="evidence" value="ECO:0007669"/>
    <property type="project" value="TreeGrafter"/>
</dbReference>
<evidence type="ECO:0000313" key="10">
    <source>
        <dbReference type="EMBL" id="PWY85560.1"/>
    </source>
</evidence>
<feature type="transmembrane region" description="Helical" evidence="9">
    <location>
        <begin position="185"/>
        <end position="204"/>
    </location>
</feature>
<evidence type="ECO:0000256" key="5">
    <source>
        <dbReference type="ARBA" id="ARBA00022679"/>
    </source>
</evidence>
<dbReference type="GO" id="GO:0008412">
    <property type="term" value="F:4-hydroxybenzoate polyprenyltransferase activity"/>
    <property type="evidence" value="ECO:0007669"/>
    <property type="project" value="TreeGrafter"/>
</dbReference>
<keyword evidence="6 9" id="KW-0812">Transmembrane</keyword>
<accession>A0A317WMX0</accession>
<evidence type="ECO:0000256" key="7">
    <source>
        <dbReference type="ARBA" id="ARBA00022989"/>
    </source>
</evidence>
<name>A0A317WMX0_ASPEC</name>
<dbReference type="OrthoDB" id="18170at2759"/>